<sequence length="317" mass="33746">MKKISFLFLAIIVALMTSCGITPDVQPVTDDLTLPLADGTLDIAFTDSLTNKTGTVTAASGDNVNVSLIIKKTPTGEKPRIMRIFITDKANYRGKTDQPLFEIKLKNIDEQTQTIDYTVSPTSGKVYIHCDVYDNKDKVTRKTLIVNIASEAQIASWQNVTLGAQSNAAASRLASATGDLYKVCDLDSNIRYVDITYAALGSPSVKPTFLSNPRRAALGLSTTIPTSNTVCGGGSTAGGLATYFVLAPTTVDFVTANDAILGGLTIPATAQDIVAEVGKTYAFLNGRNKKGLIKVTKITAGTTDFNGTITFDLKVQK</sequence>
<keyword evidence="3" id="KW-1185">Reference proteome</keyword>
<gene>
    <name evidence="2" type="ORF">LV89_00939</name>
</gene>
<feature type="chain" id="PRO_5016303187" evidence="1">
    <location>
        <begin position="20"/>
        <end position="317"/>
    </location>
</feature>
<protein>
    <submittedName>
        <fullName evidence="2">Uncharacterized protein</fullName>
    </submittedName>
</protein>
<comment type="caution">
    <text evidence="2">The sequence shown here is derived from an EMBL/GenBank/DDBJ whole genome shotgun (WGS) entry which is preliminary data.</text>
</comment>
<dbReference type="AlphaFoldDB" id="A0A316ECF8"/>
<feature type="signal peptide" evidence="1">
    <location>
        <begin position="1"/>
        <end position="19"/>
    </location>
</feature>
<dbReference type="RefSeq" id="WP_109741720.1">
    <property type="nucleotide sequence ID" value="NZ_QGGO01000004.1"/>
</dbReference>
<evidence type="ECO:0000313" key="2">
    <source>
        <dbReference type="EMBL" id="PWK28161.1"/>
    </source>
</evidence>
<keyword evidence="1" id="KW-0732">Signal</keyword>
<dbReference type="OrthoDB" id="935821at2"/>
<dbReference type="PROSITE" id="PS51257">
    <property type="entry name" value="PROKAR_LIPOPROTEIN"/>
    <property type="match status" value="1"/>
</dbReference>
<reference evidence="2 3" key="1">
    <citation type="submission" date="2018-05" db="EMBL/GenBank/DDBJ databases">
        <title>Genomic Encyclopedia of Archaeal and Bacterial Type Strains, Phase II (KMG-II): from individual species to whole genera.</title>
        <authorList>
            <person name="Goeker M."/>
        </authorList>
    </citation>
    <scope>NUCLEOTIDE SEQUENCE [LARGE SCALE GENOMIC DNA]</scope>
    <source>
        <strain evidence="2 3">DSM 22214</strain>
    </source>
</reference>
<dbReference type="Proteomes" id="UP000245489">
    <property type="component" value="Unassembled WGS sequence"/>
</dbReference>
<organism evidence="2 3">
    <name type="scientific">Arcicella aurantiaca</name>
    <dbReference type="NCBI Taxonomy" id="591202"/>
    <lineage>
        <taxon>Bacteria</taxon>
        <taxon>Pseudomonadati</taxon>
        <taxon>Bacteroidota</taxon>
        <taxon>Cytophagia</taxon>
        <taxon>Cytophagales</taxon>
        <taxon>Flectobacillaceae</taxon>
        <taxon>Arcicella</taxon>
    </lineage>
</organism>
<evidence type="ECO:0000256" key="1">
    <source>
        <dbReference type="SAM" id="SignalP"/>
    </source>
</evidence>
<accession>A0A316ECF8</accession>
<dbReference type="EMBL" id="QGGO01000004">
    <property type="protein sequence ID" value="PWK28161.1"/>
    <property type="molecule type" value="Genomic_DNA"/>
</dbReference>
<evidence type="ECO:0000313" key="3">
    <source>
        <dbReference type="Proteomes" id="UP000245489"/>
    </source>
</evidence>
<name>A0A316ECF8_9BACT</name>
<proteinExistence type="predicted"/>